<feature type="compositionally biased region" description="Basic and acidic residues" evidence="1">
    <location>
        <begin position="211"/>
        <end position="225"/>
    </location>
</feature>
<feature type="region of interest" description="Disordered" evidence="1">
    <location>
        <begin position="98"/>
        <end position="225"/>
    </location>
</feature>
<protein>
    <submittedName>
        <fullName evidence="2">Uncharacterized protein</fullName>
    </submittedName>
</protein>
<dbReference type="AlphaFoldDB" id="A0A4V5NDB6"/>
<keyword evidence="3" id="KW-1185">Reference proteome</keyword>
<organism evidence="2 3">
    <name type="scientific">Friedmanniomyces simplex</name>
    <dbReference type="NCBI Taxonomy" id="329884"/>
    <lineage>
        <taxon>Eukaryota</taxon>
        <taxon>Fungi</taxon>
        <taxon>Dikarya</taxon>
        <taxon>Ascomycota</taxon>
        <taxon>Pezizomycotina</taxon>
        <taxon>Dothideomycetes</taxon>
        <taxon>Dothideomycetidae</taxon>
        <taxon>Mycosphaerellales</taxon>
        <taxon>Teratosphaeriaceae</taxon>
        <taxon>Friedmanniomyces</taxon>
    </lineage>
</organism>
<accession>A0A4V5NDB6</accession>
<feature type="compositionally biased region" description="Polar residues" evidence="1">
    <location>
        <begin position="128"/>
        <end position="137"/>
    </location>
</feature>
<dbReference type="OrthoDB" id="5426872at2759"/>
<evidence type="ECO:0000313" key="3">
    <source>
        <dbReference type="Proteomes" id="UP000309340"/>
    </source>
</evidence>
<proteinExistence type="predicted"/>
<feature type="compositionally biased region" description="Basic and acidic residues" evidence="1">
    <location>
        <begin position="156"/>
        <end position="175"/>
    </location>
</feature>
<comment type="caution">
    <text evidence="2">The sequence shown here is derived from an EMBL/GenBank/DDBJ whole genome shotgun (WGS) entry which is preliminary data.</text>
</comment>
<dbReference type="Proteomes" id="UP000309340">
    <property type="component" value="Unassembled WGS sequence"/>
</dbReference>
<feature type="compositionally biased region" description="Basic and acidic residues" evidence="1">
    <location>
        <begin position="99"/>
        <end position="110"/>
    </location>
</feature>
<dbReference type="EMBL" id="NAJQ01001159">
    <property type="protein sequence ID" value="TKA61849.1"/>
    <property type="molecule type" value="Genomic_DNA"/>
</dbReference>
<sequence>MVPKASYPPIFHHASKTRRLTPTEAQIELADFLERTETQPYLHPDAQLSASGISFAAQSGPKGGLAIHHLKRIEAGLRGERLGEETTEELENQYGTEVHLPEGDDGKLDVLIDGNSGRKGGLKRQRTSDWAETSSNAGPADSQEALAGAADEDNNWQDKEDYEHSRRNLVDDIGERGAPVVKQNGAPPVISHAPESKAEKKARKGAKKERQKIEKAERADRKAKG</sequence>
<evidence type="ECO:0000313" key="2">
    <source>
        <dbReference type="EMBL" id="TKA61849.1"/>
    </source>
</evidence>
<gene>
    <name evidence="2" type="ORF">B0A55_11551</name>
</gene>
<name>A0A4V5NDB6_9PEZI</name>
<reference evidence="2 3" key="1">
    <citation type="submission" date="2017-03" db="EMBL/GenBank/DDBJ databases">
        <title>Genomes of endolithic fungi from Antarctica.</title>
        <authorList>
            <person name="Coleine C."/>
            <person name="Masonjones S."/>
            <person name="Stajich J.E."/>
        </authorList>
    </citation>
    <scope>NUCLEOTIDE SEQUENCE [LARGE SCALE GENOMIC DNA]</scope>
    <source>
        <strain evidence="2 3">CCFEE 5184</strain>
    </source>
</reference>
<evidence type="ECO:0000256" key="1">
    <source>
        <dbReference type="SAM" id="MobiDB-lite"/>
    </source>
</evidence>
<feature type="compositionally biased region" description="Basic residues" evidence="1">
    <location>
        <begin position="200"/>
        <end position="210"/>
    </location>
</feature>